<dbReference type="Pfam" id="PF13692">
    <property type="entry name" value="Glyco_trans_1_4"/>
    <property type="match status" value="1"/>
</dbReference>
<evidence type="ECO:0000313" key="2">
    <source>
        <dbReference type="Proteomes" id="UP001244552"/>
    </source>
</evidence>
<accession>A0ABU0MQI4</accession>
<dbReference type="RefSeq" id="WP_307354520.1">
    <property type="nucleotide sequence ID" value="NZ_JAGINO010000022.1"/>
</dbReference>
<proteinExistence type="predicted"/>
<dbReference type="EMBL" id="JAUSVU010000020">
    <property type="protein sequence ID" value="MDQ0535733.1"/>
    <property type="molecule type" value="Genomic_DNA"/>
</dbReference>
<dbReference type="Gene3D" id="3.40.50.2000">
    <property type="entry name" value="Glycogen Phosphorylase B"/>
    <property type="match status" value="2"/>
</dbReference>
<protein>
    <submittedName>
        <fullName evidence="1">Glycosyltransferase involved in cell wall biosynthesis</fullName>
    </submittedName>
</protein>
<name>A0ABU0MQI4_9PROT</name>
<organism evidence="1 2">
    <name type="scientific">Azospirillum picis</name>
    <dbReference type="NCBI Taxonomy" id="488438"/>
    <lineage>
        <taxon>Bacteria</taxon>
        <taxon>Pseudomonadati</taxon>
        <taxon>Pseudomonadota</taxon>
        <taxon>Alphaproteobacteria</taxon>
        <taxon>Rhodospirillales</taxon>
        <taxon>Azospirillaceae</taxon>
        <taxon>Azospirillum</taxon>
    </lineage>
</organism>
<gene>
    <name evidence="1" type="ORF">QO018_004617</name>
</gene>
<dbReference type="SUPFAM" id="SSF53756">
    <property type="entry name" value="UDP-Glycosyltransferase/glycogen phosphorylase"/>
    <property type="match status" value="1"/>
</dbReference>
<dbReference type="PANTHER" id="PTHR45947">
    <property type="entry name" value="SULFOQUINOVOSYL TRANSFERASE SQD2"/>
    <property type="match status" value="1"/>
</dbReference>
<dbReference type="Proteomes" id="UP001244552">
    <property type="component" value="Unassembled WGS sequence"/>
</dbReference>
<sequence>MTGQSTGQAGGPADGMRVAFYAPLKPVDHPVPSGDRQMARLILRALERGGRQAEVASGLRVYDGAGDAGAQARLRAAAAAERERLLALYHAEPRRRPDLWLSYHVYYKAPDLIGPAVARSLGIPYVVAEATRARKRLSGPWAGFAAAAEEAVAAADLVLCVSARDREAVEAYGPPGQRVAMLPPFLDLPPAPPPGLRPPPGAPPRLLTVAMMRPGDKLASYRLLADALALVAGRPWRLDIVGDGAAAAEVEALFARFGDRVRRHGACAPEALAARYREADLLAWPGLNEAFGMVYLEAQAHAVPVVAVDNAGTGTVVRDGIGGRLTGPAAADFAAGLAGLLDDPAALAALGRGARAHVEAHHGLDAAAGRLAGLLGDLCGRAAA</sequence>
<evidence type="ECO:0000313" key="1">
    <source>
        <dbReference type="EMBL" id="MDQ0535733.1"/>
    </source>
</evidence>
<dbReference type="InterPro" id="IPR050194">
    <property type="entry name" value="Glycosyltransferase_grp1"/>
</dbReference>
<reference evidence="1 2" key="1">
    <citation type="submission" date="2023-07" db="EMBL/GenBank/DDBJ databases">
        <title>Genomic Encyclopedia of Type Strains, Phase IV (KMG-IV): sequencing the most valuable type-strain genomes for metagenomic binning, comparative biology and taxonomic classification.</title>
        <authorList>
            <person name="Goeker M."/>
        </authorList>
    </citation>
    <scope>NUCLEOTIDE SEQUENCE [LARGE SCALE GENOMIC DNA]</scope>
    <source>
        <strain evidence="1 2">DSM 19922</strain>
    </source>
</reference>
<dbReference type="PANTHER" id="PTHR45947:SF3">
    <property type="entry name" value="SULFOQUINOVOSYL TRANSFERASE SQD2"/>
    <property type="match status" value="1"/>
</dbReference>
<dbReference type="CDD" id="cd03801">
    <property type="entry name" value="GT4_PimA-like"/>
    <property type="match status" value="1"/>
</dbReference>
<keyword evidence="2" id="KW-1185">Reference proteome</keyword>
<comment type="caution">
    <text evidence="1">The sequence shown here is derived from an EMBL/GenBank/DDBJ whole genome shotgun (WGS) entry which is preliminary data.</text>
</comment>